<dbReference type="EMBL" id="LJGW01000119">
    <property type="protein sequence ID" value="OEV12718.1"/>
    <property type="molecule type" value="Genomic_DNA"/>
</dbReference>
<proteinExistence type="predicted"/>
<feature type="transmembrane region" description="Helical" evidence="1">
    <location>
        <begin position="133"/>
        <end position="151"/>
    </location>
</feature>
<protein>
    <submittedName>
        <fullName evidence="2">Uncharacterized protein</fullName>
    </submittedName>
</protein>
<keyword evidence="3" id="KW-1185">Reference proteome</keyword>
<accession>A0A1E7L992</accession>
<evidence type="ECO:0000313" key="3">
    <source>
        <dbReference type="Proteomes" id="UP000176005"/>
    </source>
</evidence>
<comment type="caution">
    <text evidence="2">The sequence shown here is derived from an EMBL/GenBank/DDBJ whole genome shotgun (WGS) entry which is preliminary data.</text>
</comment>
<dbReference type="Proteomes" id="UP000176005">
    <property type="component" value="Unassembled WGS sequence"/>
</dbReference>
<organism evidence="2 3">
    <name type="scientific">Streptomyces nanshensis</name>
    <dbReference type="NCBI Taxonomy" id="518642"/>
    <lineage>
        <taxon>Bacteria</taxon>
        <taxon>Bacillati</taxon>
        <taxon>Actinomycetota</taxon>
        <taxon>Actinomycetes</taxon>
        <taxon>Kitasatosporales</taxon>
        <taxon>Streptomycetaceae</taxon>
        <taxon>Streptomyces</taxon>
    </lineage>
</organism>
<gene>
    <name evidence="2" type="ORF">AN218_06960</name>
</gene>
<name>A0A1E7L992_9ACTN</name>
<feature type="transmembrane region" description="Helical" evidence="1">
    <location>
        <begin position="105"/>
        <end position="126"/>
    </location>
</feature>
<sequence>MFGVLLLTRNVVLSLVSALLLVAGGWTSWQTAGPALTGDVRGTVRIAECTDEECAGTFIPTTAGGGSQPRKVTITESASGRVGERLQVALKPGTKEAVRTGPSGALYGSVPLGGALVLASLVVGGGMRMRRTALVLGLLGVALMCASWAVLQY</sequence>
<keyword evidence="1" id="KW-1133">Transmembrane helix</keyword>
<evidence type="ECO:0000256" key="1">
    <source>
        <dbReference type="SAM" id="Phobius"/>
    </source>
</evidence>
<reference evidence="2 3" key="1">
    <citation type="journal article" date="2016" name="Front. Microbiol.">
        <title>Comparative Genomics Analysis of Streptomyces Species Reveals Their Adaptation to the Marine Environment and Their Diversity at the Genomic Level.</title>
        <authorList>
            <person name="Tian X."/>
            <person name="Zhang Z."/>
            <person name="Yang T."/>
            <person name="Chen M."/>
            <person name="Li J."/>
            <person name="Chen F."/>
            <person name="Yang J."/>
            <person name="Li W."/>
            <person name="Zhang B."/>
            <person name="Zhang Z."/>
            <person name="Wu J."/>
            <person name="Zhang C."/>
            <person name="Long L."/>
            <person name="Xiao J."/>
        </authorList>
    </citation>
    <scope>NUCLEOTIDE SEQUENCE [LARGE SCALE GENOMIC DNA]</scope>
    <source>
        <strain evidence="2 3">SCSIO 10429</strain>
    </source>
</reference>
<keyword evidence="1" id="KW-0812">Transmembrane</keyword>
<evidence type="ECO:0000313" key="2">
    <source>
        <dbReference type="EMBL" id="OEV12718.1"/>
    </source>
</evidence>
<keyword evidence="1" id="KW-0472">Membrane</keyword>
<dbReference type="AlphaFoldDB" id="A0A1E7L992"/>